<dbReference type="GO" id="GO:0004222">
    <property type="term" value="F:metalloendopeptidase activity"/>
    <property type="evidence" value="ECO:0007669"/>
    <property type="project" value="InterPro"/>
</dbReference>
<keyword evidence="11" id="KW-1185">Reference proteome</keyword>
<dbReference type="GO" id="GO:0004521">
    <property type="term" value="F:RNA endonuclease activity"/>
    <property type="evidence" value="ECO:0007669"/>
    <property type="project" value="UniProtKB-UniRule"/>
</dbReference>
<dbReference type="InterPro" id="IPR020549">
    <property type="entry name" value="YbeY_CS"/>
</dbReference>
<evidence type="ECO:0000313" key="11">
    <source>
        <dbReference type="Proteomes" id="UP000234335"/>
    </source>
</evidence>
<dbReference type="HAMAP" id="MF_00009">
    <property type="entry name" value="Endoribonucl_YbeY"/>
    <property type="match status" value="1"/>
</dbReference>
<name>A0A2I1MB76_9FIRM</name>
<accession>A0A2I1MB76</accession>
<keyword evidence="5 9" id="KW-0479">Metal-binding</keyword>
<keyword evidence="6 9" id="KW-0255">Endonuclease</keyword>
<dbReference type="InterPro" id="IPR002036">
    <property type="entry name" value="YbeY"/>
</dbReference>
<evidence type="ECO:0000256" key="6">
    <source>
        <dbReference type="ARBA" id="ARBA00022759"/>
    </source>
</evidence>
<comment type="subcellular location">
    <subcellularLocation>
        <location evidence="9">Cytoplasm</location>
    </subcellularLocation>
</comment>
<dbReference type="Proteomes" id="UP000234335">
    <property type="component" value="Unassembled WGS sequence"/>
</dbReference>
<evidence type="ECO:0000256" key="4">
    <source>
        <dbReference type="ARBA" id="ARBA00022722"/>
    </source>
</evidence>
<dbReference type="GO" id="GO:0005737">
    <property type="term" value="C:cytoplasm"/>
    <property type="evidence" value="ECO:0007669"/>
    <property type="project" value="UniProtKB-SubCell"/>
</dbReference>
<dbReference type="Pfam" id="PF02130">
    <property type="entry name" value="YbeY"/>
    <property type="match status" value="1"/>
</dbReference>
<gene>
    <name evidence="9" type="primary">ybeY</name>
    <name evidence="10" type="ORF">CYJ34_01075</name>
</gene>
<dbReference type="NCBIfam" id="TIGR00043">
    <property type="entry name" value="rRNA maturation RNase YbeY"/>
    <property type="match status" value="1"/>
</dbReference>
<dbReference type="PANTHER" id="PTHR46986:SF1">
    <property type="entry name" value="ENDORIBONUCLEASE YBEY, CHLOROPLASTIC"/>
    <property type="match status" value="1"/>
</dbReference>
<keyword evidence="3 9" id="KW-0698">rRNA processing</keyword>
<dbReference type="InterPro" id="IPR023091">
    <property type="entry name" value="MetalPrtase_cat_dom_sf_prd"/>
</dbReference>
<evidence type="ECO:0000313" key="10">
    <source>
        <dbReference type="EMBL" id="PKZ17329.1"/>
    </source>
</evidence>
<dbReference type="EMBL" id="PKGS01000001">
    <property type="protein sequence ID" value="PKZ17329.1"/>
    <property type="molecule type" value="Genomic_DNA"/>
</dbReference>
<evidence type="ECO:0000256" key="1">
    <source>
        <dbReference type="ARBA" id="ARBA00010875"/>
    </source>
</evidence>
<organism evidence="10 11">
    <name type="scientific">Anaerococcus octavius</name>
    <dbReference type="NCBI Taxonomy" id="54007"/>
    <lineage>
        <taxon>Bacteria</taxon>
        <taxon>Bacillati</taxon>
        <taxon>Bacillota</taxon>
        <taxon>Tissierellia</taxon>
        <taxon>Tissierellales</taxon>
        <taxon>Peptoniphilaceae</taxon>
        <taxon>Anaerococcus</taxon>
    </lineage>
</organism>
<dbReference type="EC" id="3.1.-.-" evidence="9"/>
<comment type="function">
    <text evidence="9">Single strand-specific metallo-endoribonuclease involved in late-stage 70S ribosome quality control and in maturation of the 3' terminus of the 16S rRNA.</text>
</comment>
<sequence>MNLIIANQTDQKIDMDDKLKSVVKTVLETEGLSFDYEVSVTFVNKDEIHKLNKEFRNVDRSTDVLSFPMDEDFFIEGVDTMLGDIVICMDVAREQAKDFGHSIDREIMYLTAHSMLHLLGYDHMEDDEKSQMRAREKEVMKILGVFKND</sequence>
<dbReference type="PROSITE" id="PS01306">
    <property type="entry name" value="UPF0054"/>
    <property type="match status" value="1"/>
</dbReference>
<evidence type="ECO:0000256" key="3">
    <source>
        <dbReference type="ARBA" id="ARBA00022552"/>
    </source>
</evidence>
<keyword evidence="7 9" id="KW-0378">Hydrolase</keyword>
<dbReference type="PANTHER" id="PTHR46986">
    <property type="entry name" value="ENDORIBONUCLEASE YBEY, CHLOROPLASTIC"/>
    <property type="match status" value="1"/>
</dbReference>
<evidence type="ECO:0000256" key="2">
    <source>
        <dbReference type="ARBA" id="ARBA00022517"/>
    </source>
</evidence>
<keyword evidence="4 9" id="KW-0540">Nuclease</keyword>
<dbReference type="Gene3D" id="3.40.390.30">
    <property type="entry name" value="Metalloproteases ('zincins'), catalytic domain"/>
    <property type="match status" value="1"/>
</dbReference>
<dbReference type="SUPFAM" id="SSF55486">
    <property type="entry name" value="Metalloproteases ('zincins'), catalytic domain"/>
    <property type="match status" value="1"/>
</dbReference>
<keyword evidence="9" id="KW-0963">Cytoplasm</keyword>
<proteinExistence type="inferred from homology"/>
<feature type="binding site" evidence="9">
    <location>
        <position position="117"/>
    </location>
    <ligand>
        <name>Zn(2+)</name>
        <dbReference type="ChEBI" id="CHEBI:29105"/>
        <note>catalytic</note>
    </ligand>
</feature>
<protein>
    <recommendedName>
        <fullName evidence="9">Endoribonuclease YbeY</fullName>
        <ecNumber evidence="9">3.1.-.-</ecNumber>
    </recommendedName>
</protein>
<dbReference type="GO" id="GO:0008270">
    <property type="term" value="F:zinc ion binding"/>
    <property type="evidence" value="ECO:0007669"/>
    <property type="project" value="UniProtKB-UniRule"/>
</dbReference>
<feature type="binding site" evidence="9">
    <location>
        <position position="113"/>
    </location>
    <ligand>
        <name>Zn(2+)</name>
        <dbReference type="ChEBI" id="CHEBI:29105"/>
        <note>catalytic</note>
    </ligand>
</feature>
<evidence type="ECO:0000256" key="9">
    <source>
        <dbReference type="HAMAP-Rule" id="MF_00009"/>
    </source>
</evidence>
<dbReference type="AlphaFoldDB" id="A0A2I1MB76"/>
<dbReference type="GO" id="GO:0006364">
    <property type="term" value="P:rRNA processing"/>
    <property type="evidence" value="ECO:0007669"/>
    <property type="project" value="UniProtKB-UniRule"/>
</dbReference>
<feature type="binding site" evidence="9">
    <location>
        <position position="123"/>
    </location>
    <ligand>
        <name>Zn(2+)</name>
        <dbReference type="ChEBI" id="CHEBI:29105"/>
        <note>catalytic</note>
    </ligand>
</feature>
<evidence type="ECO:0000256" key="5">
    <source>
        <dbReference type="ARBA" id="ARBA00022723"/>
    </source>
</evidence>
<comment type="caution">
    <text evidence="10">The sequence shown here is derived from an EMBL/GenBank/DDBJ whole genome shotgun (WGS) entry which is preliminary data.</text>
</comment>
<comment type="similarity">
    <text evidence="1 9">Belongs to the endoribonuclease YbeY family.</text>
</comment>
<keyword evidence="8 9" id="KW-0862">Zinc</keyword>
<comment type="cofactor">
    <cofactor evidence="9">
        <name>Zn(2+)</name>
        <dbReference type="ChEBI" id="CHEBI:29105"/>
    </cofactor>
    <text evidence="9">Binds 1 zinc ion.</text>
</comment>
<evidence type="ECO:0000256" key="7">
    <source>
        <dbReference type="ARBA" id="ARBA00022801"/>
    </source>
</evidence>
<evidence type="ECO:0000256" key="8">
    <source>
        <dbReference type="ARBA" id="ARBA00022833"/>
    </source>
</evidence>
<keyword evidence="2 9" id="KW-0690">Ribosome biogenesis</keyword>
<reference evidence="10 11" key="1">
    <citation type="submission" date="2017-12" db="EMBL/GenBank/DDBJ databases">
        <title>Phylogenetic diversity of female urinary microbiome.</title>
        <authorList>
            <person name="Thomas-White K."/>
            <person name="Wolfe A.J."/>
        </authorList>
    </citation>
    <scope>NUCLEOTIDE SEQUENCE [LARGE SCALE GENOMIC DNA]</scope>
    <source>
        <strain evidence="10 11">UMB0119</strain>
    </source>
</reference>
<dbReference type="RefSeq" id="WP_101539490.1">
    <property type="nucleotide sequence ID" value="NZ_CALTZC010000019.1"/>
</dbReference>